<evidence type="ECO:0000259" key="1">
    <source>
        <dbReference type="Pfam" id="PF08378"/>
    </source>
</evidence>
<reference evidence="2 3" key="1">
    <citation type="submission" date="2018-04" db="EMBL/GenBank/DDBJ databases">
        <title>Genomic Encyclopedia of Archaeal and Bacterial Type Strains, Phase II (KMG-II): from individual species to whole genera.</title>
        <authorList>
            <person name="Goeker M."/>
        </authorList>
    </citation>
    <scope>NUCLEOTIDE SEQUENCE [LARGE SCALE GENOMIC DNA]</scope>
    <source>
        <strain evidence="2 3">DSM 18806</strain>
    </source>
</reference>
<accession>A0A2T5IPA6</accession>
<dbReference type="EMBL" id="QAOM01000003">
    <property type="protein sequence ID" value="PTQ85665.1"/>
    <property type="molecule type" value="Genomic_DNA"/>
</dbReference>
<gene>
    <name evidence="2" type="ORF">C8U37_10349</name>
</gene>
<organism evidence="2 3">
    <name type="scientific">Trichococcus patagoniensis</name>
    <dbReference type="NCBI Taxonomy" id="382641"/>
    <lineage>
        <taxon>Bacteria</taxon>
        <taxon>Bacillati</taxon>
        <taxon>Bacillota</taxon>
        <taxon>Bacilli</taxon>
        <taxon>Lactobacillales</taxon>
        <taxon>Carnobacteriaceae</taxon>
        <taxon>Trichococcus</taxon>
    </lineage>
</organism>
<dbReference type="InterPro" id="IPR011528">
    <property type="entry name" value="NERD"/>
</dbReference>
<feature type="domain" description="NERD" evidence="1">
    <location>
        <begin position="35"/>
        <end position="127"/>
    </location>
</feature>
<evidence type="ECO:0000313" key="2">
    <source>
        <dbReference type="EMBL" id="PTQ85665.1"/>
    </source>
</evidence>
<dbReference type="AlphaFoldDB" id="A0A2T5IPA6"/>
<name>A0A2T5IPA6_9LACT</name>
<keyword evidence="3" id="KW-1185">Reference proteome</keyword>
<sequence>MHTRTHLGKADYYRFINRKKGFGGEGGLDVHTEPLSENCIILNDLQLEVRESPFQIDALLIFSDMINLYEIKNYEGMHQWGKGSFIKSSGFLLENPSMQLQRTKVRLEFLLSEMGFKTRVEAYVIFVNPEFTLVGAPNETSYILPSQIPGHFRNIPKTTGITAEQYRLADSLVALHDPNYSFKIPEYHYENMKKGVPCPACGALKDTFRGQHQICGECGKKININEAIRTSISDFRILFPDDKITASRITDWCGVGDQNRISNILKSEFQVMGKNRGRYFI</sequence>
<dbReference type="Pfam" id="PF08378">
    <property type="entry name" value="NERD"/>
    <property type="match status" value="1"/>
</dbReference>
<proteinExistence type="predicted"/>
<evidence type="ECO:0000313" key="3">
    <source>
        <dbReference type="Proteomes" id="UP000244161"/>
    </source>
</evidence>
<protein>
    <submittedName>
        <fullName evidence="2">Nuclease-like protein</fullName>
    </submittedName>
</protein>
<dbReference type="RefSeq" id="WP_281257476.1">
    <property type="nucleotide sequence ID" value="NZ_QAOM01000003.1"/>
</dbReference>
<dbReference type="Proteomes" id="UP000244161">
    <property type="component" value="Unassembled WGS sequence"/>
</dbReference>
<comment type="caution">
    <text evidence="2">The sequence shown here is derived from an EMBL/GenBank/DDBJ whole genome shotgun (WGS) entry which is preliminary data.</text>
</comment>